<dbReference type="OrthoDB" id="3196853at2"/>
<dbReference type="PATRIC" id="fig|742742.3.peg.371"/>
<feature type="transmembrane region" description="Helical" evidence="1">
    <location>
        <begin position="459"/>
        <end position="481"/>
    </location>
</feature>
<keyword evidence="3" id="KW-1185">Reference proteome</keyword>
<dbReference type="Proteomes" id="UP000004830">
    <property type="component" value="Unassembled WGS sequence"/>
</dbReference>
<evidence type="ECO:0000256" key="1">
    <source>
        <dbReference type="SAM" id="Phobius"/>
    </source>
</evidence>
<evidence type="ECO:0000313" key="3">
    <source>
        <dbReference type="Proteomes" id="UP000004830"/>
    </source>
</evidence>
<keyword evidence="1" id="KW-0472">Membrane</keyword>
<dbReference type="SUPFAM" id="SSF48371">
    <property type="entry name" value="ARM repeat"/>
    <property type="match status" value="1"/>
</dbReference>
<feature type="transmembrane region" description="Helical" evidence="1">
    <location>
        <begin position="376"/>
        <end position="396"/>
    </location>
</feature>
<organism evidence="2 3">
    <name type="scientific">Collinsella tanakaei YIT 12063</name>
    <dbReference type="NCBI Taxonomy" id="742742"/>
    <lineage>
        <taxon>Bacteria</taxon>
        <taxon>Bacillati</taxon>
        <taxon>Actinomycetota</taxon>
        <taxon>Coriobacteriia</taxon>
        <taxon>Coriobacteriales</taxon>
        <taxon>Coriobacteriaceae</taxon>
        <taxon>Collinsella</taxon>
    </lineage>
</organism>
<dbReference type="GeneID" id="62759890"/>
<sequence length="649" mass="66329">MGKGRELQATIKLLGKMDPSVSAALNKAEKMTSSANKRLMNMGGAALKVTAQAATAVAGAAASAAAAIGTASLKSYASFEQLSGGVKAIMGDEIYPYIQGLADDAYATAGISSNAYLDQVTSFSASLMKSLGGDTHAAVDRADMAIKDMSDNANRMGTDIETVQATYQSLMRGSYAMLDNLRLGYGGTKEEMEKLVADASKLTGEALDPENFGDVIKAIHAVQENLGITGATADEAATTIEGSVNSMKAAWSNWLTGLGNEDADMSQLTDNLVKSIDNVAKNVLPRINQIAGQMMESLPDMLAGAASKIAPVLSEALAGAWNMAVSALGSLGIQLPNIDAGGVMSALSSAMESIKPVIEAVGPPLTNLANAVLPPLFSAISNIIPLISAIATAILPPLINYITPIASVIANIASAVLPMLTSAVQFLTPVIQAVLPIVMGLIGAFNGVLGVVNSVRGIFTTVASQVMPAVNSAIASMYGPIQSAASFFIGLFNAIQPVLGALGSIISLAGRAAAKLAEIGGSIIGGIGGLLGFATGGFTAGPSIAGEDPRYPTEAVISFNPAYRAQNLRYWAMAGHMLGARSGGSSSTSSGGGGGSVSYDLSGMTFSPNVIVRGNASKDDIVAAIMQCEGDFMDFVMDALARREEAAYV</sequence>
<keyword evidence="1" id="KW-0812">Transmembrane</keyword>
<keyword evidence="1" id="KW-1133">Transmembrane helix</keyword>
<dbReference type="AlphaFoldDB" id="G1WGC3"/>
<reference evidence="2 3" key="1">
    <citation type="submission" date="2011-06" db="EMBL/GenBank/DDBJ databases">
        <title>The Genome Sequence of Collinsella tanakaei YIT 12063.</title>
        <authorList>
            <consortium name="The Broad Institute Genome Sequencing Platform"/>
            <person name="Earl A."/>
            <person name="Ward D."/>
            <person name="Feldgarden M."/>
            <person name="Gevers D."/>
            <person name="Morotomi M."/>
            <person name="Young S.K."/>
            <person name="Zeng Q."/>
            <person name="Gargeya S."/>
            <person name="Fitzgerald M."/>
            <person name="Haas B."/>
            <person name="Abouelleil A."/>
            <person name="Alvarado L."/>
            <person name="Arachchi H.M."/>
            <person name="Berlin A."/>
            <person name="Brown A."/>
            <person name="Chapman S.B."/>
            <person name="Chen Z."/>
            <person name="Dunbar C."/>
            <person name="Freedman E."/>
            <person name="Gearin G."/>
            <person name="Gellesch M."/>
            <person name="Goldberg J."/>
            <person name="Griggs A."/>
            <person name="Gujja S."/>
            <person name="Heiman D."/>
            <person name="Howarth C."/>
            <person name="Larson L."/>
            <person name="Lui A."/>
            <person name="MacDonald P.J.P."/>
            <person name="Mehta T."/>
            <person name="Montmayeur A."/>
            <person name="Murphy C."/>
            <person name="Neiman D."/>
            <person name="Pearson M."/>
            <person name="Priest M."/>
            <person name="Roberts A."/>
            <person name="Saif S."/>
            <person name="Shea T."/>
            <person name="Shenoy N."/>
            <person name="Sisk P."/>
            <person name="Stolte C."/>
            <person name="Sykes S."/>
            <person name="Wortman J."/>
            <person name="Nusbaum C."/>
            <person name="Birren B."/>
        </authorList>
    </citation>
    <scope>NUCLEOTIDE SEQUENCE [LARGE SCALE GENOMIC DNA]</scope>
    <source>
        <strain evidence="2 3">YIT 12063</strain>
    </source>
</reference>
<dbReference type="RefSeq" id="WP_009140422.1">
    <property type="nucleotide sequence ID" value="NZ_JH126467.1"/>
</dbReference>
<dbReference type="InterPro" id="IPR016024">
    <property type="entry name" value="ARM-type_fold"/>
</dbReference>
<gene>
    <name evidence="2" type="ORF">HMPREF9452_00386</name>
</gene>
<evidence type="ECO:0000313" key="2">
    <source>
        <dbReference type="EMBL" id="EGX67374.1"/>
    </source>
</evidence>
<name>G1WGC3_9ACTN</name>
<accession>G1WGC3</accession>
<dbReference type="eggNOG" id="COG5412">
    <property type="taxonomic scope" value="Bacteria"/>
</dbReference>
<dbReference type="HOGENOM" id="CLU_392172_0_0_11"/>
<dbReference type="STRING" id="742742.HMPREF9452_00386"/>
<proteinExistence type="predicted"/>
<comment type="caution">
    <text evidence="2">The sequence shown here is derived from an EMBL/GenBank/DDBJ whole genome shotgun (WGS) entry which is preliminary data.</text>
</comment>
<feature type="transmembrane region" description="Helical" evidence="1">
    <location>
        <begin position="433"/>
        <end position="452"/>
    </location>
</feature>
<evidence type="ECO:0008006" key="4">
    <source>
        <dbReference type="Google" id="ProtNLM"/>
    </source>
</evidence>
<protein>
    <recommendedName>
        <fullName evidence="4">Phage tail tape measure protein domain-containing protein</fullName>
    </recommendedName>
</protein>
<dbReference type="EMBL" id="ADLS01000006">
    <property type="protein sequence ID" value="EGX67374.1"/>
    <property type="molecule type" value="Genomic_DNA"/>
</dbReference>
<feature type="transmembrane region" description="Helical" evidence="1">
    <location>
        <begin position="408"/>
        <end position="427"/>
    </location>
</feature>
<feature type="transmembrane region" description="Helical" evidence="1">
    <location>
        <begin position="487"/>
        <end position="509"/>
    </location>
</feature>